<comment type="caution">
    <text evidence="2">The sequence shown here is derived from an EMBL/GenBank/DDBJ whole genome shotgun (WGS) entry which is preliminary data.</text>
</comment>
<dbReference type="PANTHER" id="PTHR30492:SF0">
    <property type="entry name" value="METHYLGLYOXAL SYNTHASE"/>
    <property type="match status" value="1"/>
</dbReference>
<dbReference type="InterPro" id="IPR004363">
    <property type="entry name" value="Methylgl_synth"/>
</dbReference>
<proteinExistence type="predicted"/>
<dbReference type="InterPro" id="IPR016064">
    <property type="entry name" value="NAD/diacylglycerol_kinase_sf"/>
</dbReference>
<sequence length="237" mass="24233">MNEAIQSAAVIVNPTKFGDDLQDAIASVIAGFGRRGLPVPTVVETTEDDPGYGQTRQVLSDGARLVCALGGDGTVRAVAHELAGTGIPLGLLPGGTGNLLAGNFGAPTDLEDAVEVVCTGLDRRIDAACAVVDGGERQLFTVMAGMGFDAAMMDDATEGLKKTMGWPAYVVSGAKNLRSSTFGAHITTDNERTDAADIRTVVVGNCGTLKPGLTLFPDALIDDGILDTVVVCPSGVA</sequence>
<feature type="domain" description="DAGKc" evidence="1">
    <location>
        <begin position="3"/>
        <end position="134"/>
    </location>
</feature>
<accession>A0ABN2JY75</accession>
<dbReference type="EMBL" id="BAAAPN010000001">
    <property type="protein sequence ID" value="GAA1743325.1"/>
    <property type="molecule type" value="Genomic_DNA"/>
</dbReference>
<dbReference type="Gene3D" id="2.60.200.40">
    <property type="match status" value="1"/>
</dbReference>
<protein>
    <recommendedName>
        <fullName evidence="1">DAGKc domain-containing protein</fullName>
    </recommendedName>
</protein>
<dbReference type="Pfam" id="PF19279">
    <property type="entry name" value="YegS_C"/>
    <property type="match status" value="1"/>
</dbReference>
<dbReference type="Gene3D" id="3.40.50.10330">
    <property type="entry name" value="Probable inorganic polyphosphate/atp-NAD kinase, domain 1"/>
    <property type="match status" value="1"/>
</dbReference>
<dbReference type="PROSITE" id="PS50146">
    <property type="entry name" value="DAGK"/>
    <property type="match status" value="1"/>
</dbReference>
<dbReference type="PANTHER" id="PTHR30492">
    <property type="entry name" value="METHYLGLYOXAL SYNTHASE"/>
    <property type="match status" value="1"/>
</dbReference>
<dbReference type="SUPFAM" id="SSF111331">
    <property type="entry name" value="NAD kinase/diacylglycerol kinase-like"/>
    <property type="match status" value="1"/>
</dbReference>
<keyword evidence="3" id="KW-1185">Reference proteome</keyword>
<dbReference type="Pfam" id="PF00781">
    <property type="entry name" value="DAGK_cat"/>
    <property type="match status" value="1"/>
</dbReference>
<dbReference type="InterPro" id="IPR001206">
    <property type="entry name" value="Diacylglycerol_kinase_cat_dom"/>
</dbReference>
<evidence type="ECO:0000259" key="1">
    <source>
        <dbReference type="PROSITE" id="PS50146"/>
    </source>
</evidence>
<evidence type="ECO:0000313" key="2">
    <source>
        <dbReference type="EMBL" id="GAA1743325.1"/>
    </source>
</evidence>
<name>A0ABN2JY75_9MICO</name>
<dbReference type="SMART" id="SM00046">
    <property type="entry name" value="DAGKc"/>
    <property type="match status" value="1"/>
</dbReference>
<dbReference type="InterPro" id="IPR045540">
    <property type="entry name" value="YegS/DAGK_C"/>
</dbReference>
<evidence type="ECO:0000313" key="3">
    <source>
        <dbReference type="Proteomes" id="UP001501475"/>
    </source>
</evidence>
<gene>
    <name evidence="2" type="ORF">GCM10009810_00180</name>
</gene>
<dbReference type="Proteomes" id="UP001501475">
    <property type="component" value="Unassembled WGS sequence"/>
</dbReference>
<organism evidence="2 3">
    <name type="scientific">Nostocoides vanveenii</name>
    <dbReference type="NCBI Taxonomy" id="330835"/>
    <lineage>
        <taxon>Bacteria</taxon>
        <taxon>Bacillati</taxon>
        <taxon>Actinomycetota</taxon>
        <taxon>Actinomycetes</taxon>
        <taxon>Micrococcales</taxon>
        <taxon>Intrasporangiaceae</taxon>
        <taxon>Nostocoides</taxon>
    </lineage>
</organism>
<dbReference type="InterPro" id="IPR017438">
    <property type="entry name" value="ATP-NAD_kinase_N"/>
</dbReference>
<reference evidence="2 3" key="1">
    <citation type="journal article" date="2019" name="Int. J. Syst. Evol. Microbiol.">
        <title>The Global Catalogue of Microorganisms (GCM) 10K type strain sequencing project: providing services to taxonomists for standard genome sequencing and annotation.</title>
        <authorList>
            <consortium name="The Broad Institute Genomics Platform"/>
            <consortium name="The Broad Institute Genome Sequencing Center for Infectious Disease"/>
            <person name="Wu L."/>
            <person name="Ma J."/>
        </authorList>
    </citation>
    <scope>NUCLEOTIDE SEQUENCE [LARGE SCALE GENOMIC DNA]</scope>
    <source>
        <strain evidence="2 3">JCM 15591</strain>
    </source>
</reference>
<dbReference type="RefSeq" id="WP_344060321.1">
    <property type="nucleotide sequence ID" value="NZ_BAAAPN010000001.1"/>
</dbReference>